<dbReference type="FunFam" id="1.10.10.10:FF:000027">
    <property type="entry name" value="Heat shock transcription factor 1"/>
    <property type="match status" value="1"/>
</dbReference>
<dbReference type="Pfam" id="PF00447">
    <property type="entry name" value="HSF_DNA-bind"/>
    <property type="match status" value="1"/>
</dbReference>
<organism evidence="9 10">
    <name type="scientific">Ectocarpus siliculosus</name>
    <name type="common">Brown alga</name>
    <name type="synonym">Conferva siliculosa</name>
    <dbReference type="NCBI Taxonomy" id="2880"/>
    <lineage>
        <taxon>Eukaryota</taxon>
        <taxon>Sar</taxon>
        <taxon>Stramenopiles</taxon>
        <taxon>Ochrophyta</taxon>
        <taxon>PX clade</taxon>
        <taxon>Phaeophyceae</taxon>
        <taxon>Ectocarpales</taxon>
        <taxon>Ectocarpaceae</taxon>
        <taxon>Ectocarpus</taxon>
    </lineage>
</organism>
<dbReference type="InterPro" id="IPR036388">
    <property type="entry name" value="WH-like_DNA-bd_sf"/>
</dbReference>
<dbReference type="Proteomes" id="UP000002630">
    <property type="component" value="Linkage Group LG26"/>
</dbReference>
<dbReference type="PANTHER" id="PTHR10015:SF206">
    <property type="entry name" value="HSF-TYPE DNA-BINDING DOMAIN-CONTAINING PROTEIN"/>
    <property type="match status" value="1"/>
</dbReference>
<dbReference type="Gene3D" id="1.10.10.10">
    <property type="entry name" value="Winged helix-like DNA-binding domain superfamily/Winged helix DNA-binding domain"/>
    <property type="match status" value="1"/>
</dbReference>
<dbReference type="InterPro" id="IPR036390">
    <property type="entry name" value="WH_DNA-bd_sf"/>
</dbReference>
<keyword evidence="4" id="KW-0804">Transcription</keyword>
<feature type="domain" description="HSF-type DNA-binding" evidence="8">
    <location>
        <begin position="22"/>
        <end position="127"/>
    </location>
</feature>
<dbReference type="SMART" id="SM00415">
    <property type="entry name" value="HSF"/>
    <property type="match status" value="1"/>
</dbReference>
<keyword evidence="9" id="KW-0346">Stress response</keyword>
<sequence>MPTCGEYTTRAQPRRRAEMAAQEPIFLRKTFEMVSACSKSDGENLACWSPTGETFIVKHPDAFSSVVIPKFFKHSKFSSFVRQLNFYGFRKVKSNASGAGVNSKWWEFKHDLFHRDKSHLLADMRRATHYGVAADKQEVEHLRSEVTRLRSHIDAMGDKIGQLTSLVESLSVEGHTGSGGDTTAAGPAGQLAASHRHGPTPPPGGDELCGVRAGLGRLSFGFDAAAGDQEEDGEDLRFSLPPAVPAGACGVPDRSDLEDVEVGLGEADPALGSFLPLRARSRKRKLVRFDGVLANGGGSGGGGVVKQEARGGGGGGGGGHSPAVIKQEMTVKQEMLVDPMDAESELAGGGDLGAFASASNSPLAGTPSAELVSGFGGGGSSNSRCRRRRFQGRQHQRRRCVLWCCHDG</sequence>
<dbReference type="GO" id="GO:0005634">
    <property type="term" value="C:nucleus"/>
    <property type="evidence" value="ECO:0007669"/>
    <property type="project" value="UniProtKB-SubCell"/>
</dbReference>
<evidence type="ECO:0000256" key="5">
    <source>
        <dbReference type="ARBA" id="ARBA00023242"/>
    </source>
</evidence>
<evidence type="ECO:0000256" key="1">
    <source>
        <dbReference type="ARBA" id="ARBA00004123"/>
    </source>
</evidence>
<reference evidence="9 10" key="1">
    <citation type="journal article" date="2010" name="Nature">
        <title>The Ectocarpus genome and the independent evolution of multicellularity in brown algae.</title>
        <authorList>
            <person name="Cock J.M."/>
            <person name="Sterck L."/>
            <person name="Rouze P."/>
            <person name="Scornet D."/>
            <person name="Allen A.E."/>
            <person name="Amoutzias G."/>
            <person name="Anthouard V."/>
            <person name="Artiguenave F."/>
            <person name="Aury J.M."/>
            <person name="Badger J.H."/>
            <person name="Beszteri B."/>
            <person name="Billiau K."/>
            <person name="Bonnet E."/>
            <person name="Bothwell J.H."/>
            <person name="Bowler C."/>
            <person name="Boyen C."/>
            <person name="Brownlee C."/>
            <person name="Carrano C.J."/>
            <person name="Charrier B."/>
            <person name="Cho G.Y."/>
            <person name="Coelho S.M."/>
            <person name="Collen J."/>
            <person name="Corre E."/>
            <person name="Da Silva C."/>
            <person name="Delage L."/>
            <person name="Delaroque N."/>
            <person name="Dittami S.M."/>
            <person name="Doulbeau S."/>
            <person name="Elias M."/>
            <person name="Farnham G."/>
            <person name="Gachon C.M."/>
            <person name="Gschloessl B."/>
            <person name="Heesch S."/>
            <person name="Jabbari K."/>
            <person name="Jubin C."/>
            <person name="Kawai H."/>
            <person name="Kimura K."/>
            <person name="Kloareg B."/>
            <person name="Kupper F.C."/>
            <person name="Lang D."/>
            <person name="Le Bail A."/>
            <person name="Leblanc C."/>
            <person name="Lerouge P."/>
            <person name="Lohr M."/>
            <person name="Lopez P.J."/>
            <person name="Martens C."/>
            <person name="Maumus F."/>
            <person name="Michel G."/>
            <person name="Miranda-Saavedra D."/>
            <person name="Morales J."/>
            <person name="Moreau H."/>
            <person name="Motomura T."/>
            <person name="Nagasato C."/>
            <person name="Napoli C.A."/>
            <person name="Nelson D.R."/>
            <person name="Nyvall-Collen P."/>
            <person name="Peters A.F."/>
            <person name="Pommier C."/>
            <person name="Potin P."/>
            <person name="Poulain J."/>
            <person name="Quesneville H."/>
            <person name="Read B."/>
            <person name="Rensing S.A."/>
            <person name="Ritter A."/>
            <person name="Rousvoal S."/>
            <person name="Samanta M."/>
            <person name="Samson G."/>
            <person name="Schroeder D.C."/>
            <person name="Segurens B."/>
            <person name="Strittmatter M."/>
            <person name="Tonon T."/>
            <person name="Tregear J.W."/>
            <person name="Valentin K."/>
            <person name="von Dassow P."/>
            <person name="Yamagishi T."/>
            <person name="Van de Peer Y."/>
            <person name="Wincker P."/>
        </authorList>
    </citation>
    <scope>NUCLEOTIDE SEQUENCE [LARGE SCALE GENOMIC DNA]</scope>
    <source>
        <strain evidence="10">Ec32 / CCAP1310/4</strain>
    </source>
</reference>
<keyword evidence="10" id="KW-1185">Reference proteome</keyword>
<dbReference type="OrthoDB" id="60033at2759"/>
<gene>
    <name evidence="9" type="primary">HSF</name>
    <name evidence="9" type="ORF">Esi_0090_0058</name>
</gene>
<dbReference type="PANTHER" id="PTHR10015">
    <property type="entry name" value="HEAT SHOCK TRANSCRIPTION FACTOR"/>
    <property type="match status" value="1"/>
</dbReference>
<evidence type="ECO:0000256" key="2">
    <source>
        <dbReference type="ARBA" id="ARBA00023015"/>
    </source>
</evidence>
<evidence type="ECO:0000256" key="4">
    <source>
        <dbReference type="ARBA" id="ARBA00023163"/>
    </source>
</evidence>
<dbReference type="EMBL" id="FN649138">
    <property type="protein sequence ID" value="CBN75374.1"/>
    <property type="molecule type" value="Genomic_DNA"/>
</dbReference>
<dbReference type="STRING" id="2880.D8LTY4"/>
<protein>
    <submittedName>
        <fullName evidence="9">Heat Shock transcription factor</fullName>
    </submittedName>
</protein>
<evidence type="ECO:0000259" key="8">
    <source>
        <dbReference type="SMART" id="SM00415"/>
    </source>
</evidence>
<dbReference type="InParanoid" id="D8LTY4"/>
<feature type="region of interest" description="Disordered" evidence="7">
    <location>
        <begin position="172"/>
        <end position="206"/>
    </location>
</feature>
<dbReference type="EMBL" id="FN649751">
    <property type="protein sequence ID" value="CBN75374.1"/>
    <property type="molecule type" value="Genomic_DNA"/>
</dbReference>
<dbReference type="PRINTS" id="PR00056">
    <property type="entry name" value="HSFDOMAIN"/>
</dbReference>
<evidence type="ECO:0000313" key="9">
    <source>
        <dbReference type="EMBL" id="CBN75374.1"/>
    </source>
</evidence>
<keyword evidence="5" id="KW-0539">Nucleus</keyword>
<keyword evidence="3" id="KW-0238">DNA-binding</keyword>
<evidence type="ECO:0000256" key="6">
    <source>
        <dbReference type="RuleBase" id="RU004020"/>
    </source>
</evidence>
<evidence type="ECO:0000313" key="10">
    <source>
        <dbReference type="Proteomes" id="UP000002630"/>
    </source>
</evidence>
<name>D8LTY4_ECTSI</name>
<evidence type="ECO:0000256" key="3">
    <source>
        <dbReference type="ARBA" id="ARBA00023125"/>
    </source>
</evidence>
<dbReference type="SUPFAM" id="SSF46785">
    <property type="entry name" value="Winged helix' DNA-binding domain"/>
    <property type="match status" value="1"/>
</dbReference>
<comment type="similarity">
    <text evidence="6">Belongs to the HSF family.</text>
</comment>
<dbReference type="InterPro" id="IPR000232">
    <property type="entry name" value="HSF_DNA-bd"/>
</dbReference>
<accession>D8LTY4</accession>
<keyword evidence="2" id="KW-0805">Transcription regulation</keyword>
<dbReference type="GO" id="GO:0003700">
    <property type="term" value="F:DNA-binding transcription factor activity"/>
    <property type="evidence" value="ECO:0007669"/>
    <property type="project" value="InterPro"/>
</dbReference>
<proteinExistence type="inferred from homology"/>
<comment type="subcellular location">
    <subcellularLocation>
        <location evidence="1">Nucleus</location>
    </subcellularLocation>
</comment>
<evidence type="ECO:0000256" key="7">
    <source>
        <dbReference type="SAM" id="MobiDB-lite"/>
    </source>
</evidence>
<dbReference type="GO" id="GO:0043565">
    <property type="term" value="F:sequence-specific DNA binding"/>
    <property type="evidence" value="ECO:0007669"/>
    <property type="project" value="InterPro"/>
</dbReference>
<dbReference type="AlphaFoldDB" id="D8LTY4"/>